<dbReference type="PANTHER" id="PTHR43187:SF1">
    <property type="entry name" value="GLUTAMINE AMIDOTRANSFERASE DUG3-RELATED"/>
    <property type="match status" value="1"/>
</dbReference>
<dbReference type="GO" id="GO:0005737">
    <property type="term" value="C:cytoplasm"/>
    <property type="evidence" value="ECO:0007669"/>
    <property type="project" value="TreeGrafter"/>
</dbReference>
<feature type="domain" description="J" evidence="2">
    <location>
        <begin position="344"/>
        <end position="426"/>
    </location>
</feature>
<sequence>MCRLLVVKAEEPIQLSQLLTKPAHSIINQASDSRLRLDAGSINADGFGVGWYPTDEAPDSPGPCVFRSITPAWSNLNLHRLADKIKSCLVFAHVRASTTGALSEENTHPWTYGNLVWMHNGCISDFAKIKRQLQNDLSDEFFQVPQGNTDSEWAFAAFLQQLSKLTNPKKAVIPHAILRQAMLKTIAVLTTYTKEYGATEPSLMNFCVSDGTSVVATRYITSANEEAASLFFSTGSTFQEVEPGTFKMNKADKRERIVLIASEPLTFERADWVEIPSQSCIVITPRINLLRYPIVNEFFQPSATSHRADGFARAKGYRAAHATVVKEASAATNPLPFPTKQNPSPFEIFHFPPNKSLTAKEIKGRYLELVKLYHPDRRAATAAAVSSSSKKGKGRAKDHDHEFKQIVAAYELLSDPNRRATYLRSGFGWGATAGAKSSPSPWSSSSAEYSFRRGRPMSSSAHYAGTYDHWTWTDPYNPHFRPEDNPFWTSYRGGMAANGRAAGWEGQGVFGKNGFVFLALATFTLFMTPLSAWYAVPSAPEGVDAFAPGDEGKKMSEVGKTSSGWMSMVYDKKHQDAAANLQRARLEAQTMGHEKREAIRKRVEQMKREEAFDRALELQAIERGQAGTGHLALPAPPGL</sequence>
<dbReference type="EMBL" id="BJWK01000006">
    <property type="protein sequence ID" value="GEM08780.1"/>
    <property type="molecule type" value="Genomic_DNA"/>
</dbReference>
<evidence type="ECO:0000259" key="2">
    <source>
        <dbReference type="PROSITE" id="PS50076"/>
    </source>
</evidence>
<evidence type="ECO:0000259" key="3">
    <source>
        <dbReference type="PROSITE" id="PS51278"/>
    </source>
</evidence>
<dbReference type="Gene3D" id="3.60.20.10">
    <property type="entry name" value="Glutamine Phosphoribosylpyrophosphate, subunit 1, domain 1"/>
    <property type="match status" value="1"/>
</dbReference>
<dbReference type="InterPro" id="IPR001623">
    <property type="entry name" value="DnaJ_domain"/>
</dbReference>
<organism evidence="4 5">
    <name type="scientific">Rhodotorula toruloides</name>
    <name type="common">Yeast</name>
    <name type="synonym">Rhodosporidium toruloides</name>
    <dbReference type="NCBI Taxonomy" id="5286"/>
    <lineage>
        <taxon>Eukaryota</taxon>
        <taxon>Fungi</taxon>
        <taxon>Dikarya</taxon>
        <taxon>Basidiomycota</taxon>
        <taxon>Pucciniomycotina</taxon>
        <taxon>Microbotryomycetes</taxon>
        <taxon>Sporidiobolales</taxon>
        <taxon>Sporidiobolaceae</taxon>
        <taxon>Rhodotorula</taxon>
    </lineage>
</organism>
<dbReference type="SMART" id="SM00271">
    <property type="entry name" value="DnaJ"/>
    <property type="match status" value="1"/>
</dbReference>
<dbReference type="Pfam" id="PF00226">
    <property type="entry name" value="DnaJ"/>
    <property type="match status" value="1"/>
</dbReference>
<evidence type="ECO:0000313" key="5">
    <source>
        <dbReference type="Proteomes" id="UP000321518"/>
    </source>
</evidence>
<accession>A0A511KEI2</accession>
<dbReference type="CDD" id="cd01908">
    <property type="entry name" value="YafJ"/>
    <property type="match status" value="1"/>
</dbReference>
<dbReference type="GO" id="GO:0006751">
    <property type="term" value="P:glutathione catabolic process"/>
    <property type="evidence" value="ECO:0007669"/>
    <property type="project" value="TreeGrafter"/>
</dbReference>
<dbReference type="GO" id="GO:0061672">
    <property type="term" value="C:glutathione hydrolase complex"/>
    <property type="evidence" value="ECO:0007669"/>
    <property type="project" value="TreeGrafter"/>
</dbReference>
<reference evidence="4 5" key="1">
    <citation type="submission" date="2019-07" db="EMBL/GenBank/DDBJ databases">
        <title>Rhodotorula toruloides NBRC10032 genome sequencing.</title>
        <authorList>
            <person name="Shida Y."/>
            <person name="Takaku H."/>
            <person name="Ogasawara W."/>
            <person name="Mori K."/>
        </authorList>
    </citation>
    <scope>NUCLEOTIDE SEQUENCE [LARGE SCALE GENOMIC DNA]</scope>
    <source>
        <strain evidence="4 5">NBRC10032</strain>
    </source>
</reference>
<evidence type="ECO:0000313" key="4">
    <source>
        <dbReference type="EMBL" id="GEM08780.1"/>
    </source>
</evidence>
<keyword evidence="1" id="KW-0315">Glutamine amidotransferase</keyword>
<dbReference type="GO" id="GO:0008242">
    <property type="term" value="F:omega peptidase activity"/>
    <property type="evidence" value="ECO:0007669"/>
    <property type="project" value="TreeGrafter"/>
</dbReference>
<dbReference type="Pfam" id="PF13230">
    <property type="entry name" value="GATase_4"/>
    <property type="match status" value="1"/>
</dbReference>
<dbReference type="InterPro" id="IPR029055">
    <property type="entry name" value="Ntn_hydrolases_N"/>
</dbReference>
<gene>
    <name evidence="4" type="ORF">Rt10032_c06g2797</name>
</gene>
<dbReference type="SUPFAM" id="SSF56235">
    <property type="entry name" value="N-terminal nucleophile aminohydrolases (Ntn hydrolases)"/>
    <property type="match status" value="1"/>
</dbReference>
<name>A0A511KEI2_RHOTO</name>
<dbReference type="Proteomes" id="UP000321518">
    <property type="component" value="Unassembled WGS sequence"/>
</dbReference>
<dbReference type="AlphaFoldDB" id="A0A511KEI2"/>
<protein>
    <submittedName>
        <fullName evidence="4">Glucosamine 6-phosphate synthetase</fullName>
    </submittedName>
</protein>
<dbReference type="InterPro" id="IPR018253">
    <property type="entry name" value="DnaJ_domain_CS"/>
</dbReference>
<dbReference type="CDD" id="cd06257">
    <property type="entry name" value="DnaJ"/>
    <property type="match status" value="1"/>
</dbReference>
<dbReference type="SUPFAM" id="SSF46565">
    <property type="entry name" value="Chaperone J-domain"/>
    <property type="match status" value="1"/>
</dbReference>
<evidence type="ECO:0000256" key="1">
    <source>
        <dbReference type="ARBA" id="ARBA00022962"/>
    </source>
</evidence>
<dbReference type="InterPro" id="IPR052373">
    <property type="entry name" value="Gamma-glu_amide_hydrolase"/>
</dbReference>
<dbReference type="OrthoDB" id="14446at2759"/>
<dbReference type="PROSITE" id="PS51278">
    <property type="entry name" value="GATASE_TYPE_2"/>
    <property type="match status" value="1"/>
</dbReference>
<dbReference type="PANTHER" id="PTHR43187">
    <property type="entry name" value="GLUTAMINE AMIDOTRANSFERASE DUG3-RELATED"/>
    <property type="match status" value="1"/>
</dbReference>
<dbReference type="InterPro" id="IPR026869">
    <property type="entry name" value="EgtC-like"/>
</dbReference>
<dbReference type="InterPro" id="IPR017932">
    <property type="entry name" value="GATase_2_dom"/>
</dbReference>
<feature type="domain" description="Glutamine amidotransferase type-2" evidence="3">
    <location>
        <begin position="2"/>
        <end position="252"/>
    </location>
</feature>
<dbReference type="PROSITE" id="PS00636">
    <property type="entry name" value="DNAJ_1"/>
    <property type="match status" value="1"/>
</dbReference>
<comment type="caution">
    <text evidence="4">The sequence shown here is derived from an EMBL/GenBank/DDBJ whole genome shotgun (WGS) entry which is preliminary data.</text>
</comment>
<dbReference type="FunFam" id="3.60.20.10:FF:000060">
    <property type="entry name" value="Related to DUG3-probable glutamine amidotransferase"/>
    <property type="match status" value="1"/>
</dbReference>
<dbReference type="InterPro" id="IPR036869">
    <property type="entry name" value="J_dom_sf"/>
</dbReference>
<dbReference type="Gene3D" id="1.10.287.110">
    <property type="entry name" value="DnaJ domain"/>
    <property type="match status" value="1"/>
</dbReference>
<proteinExistence type="predicted"/>
<dbReference type="PROSITE" id="PS50076">
    <property type="entry name" value="DNAJ_2"/>
    <property type="match status" value="1"/>
</dbReference>